<dbReference type="Pfam" id="PF13185">
    <property type="entry name" value="GAF_2"/>
    <property type="match status" value="1"/>
</dbReference>
<evidence type="ECO:0000259" key="5">
    <source>
        <dbReference type="PROSITE" id="PS50921"/>
    </source>
</evidence>
<feature type="domain" description="ANTAR" evidence="5">
    <location>
        <begin position="181"/>
        <end position="242"/>
    </location>
</feature>
<dbReference type="EMBL" id="BAAAHK010000013">
    <property type="protein sequence ID" value="GAA0951108.1"/>
    <property type="molecule type" value="Genomic_DNA"/>
</dbReference>
<dbReference type="SUPFAM" id="SSF55781">
    <property type="entry name" value="GAF domain-like"/>
    <property type="match status" value="1"/>
</dbReference>
<accession>A0ABN1R2Y7</accession>
<keyword evidence="7" id="KW-1185">Reference proteome</keyword>
<reference evidence="6 7" key="1">
    <citation type="journal article" date="2019" name="Int. J. Syst. Evol. Microbiol.">
        <title>The Global Catalogue of Microorganisms (GCM) 10K type strain sequencing project: providing services to taxonomists for standard genome sequencing and annotation.</title>
        <authorList>
            <consortium name="The Broad Institute Genomics Platform"/>
            <consortium name="The Broad Institute Genome Sequencing Center for Infectious Disease"/>
            <person name="Wu L."/>
            <person name="Ma J."/>
        </authorList>
    </citation>
    <scope>NUCLEOTIDE SEQUENCE [LARGE SCALE GENOMIC DNA]</scope>
    <source>
        <strain evidence="6 7">JCM 10977</strain>
    </source>
</reference>
<evidence type="ECO:0000313" key="6">
    <source>
        <dbReference type="EMBL" id="GAA0951108.1"/>
    </source>
</evidence>
<dbReference type="Pfam" id="PF03861">
    <property type="entry name" value="ANTAR"/>
    <property type="match status" value="1"/>
</dbReference>
<dbReference type="Gene3D" id="3.30.450.40">
    <property type="match status" value="1"/>
</dbReference>
<evidence type="ECO:0000256" key="3">
    <source>
        <dbReference type="ARBA" id="ARBA00023015"/>
    </source>
</evidence>
<evidence type="ECO:0000313" key="7">
    <source>
        <dbReference type="Proteomes" id="UP001500542"/>
    </source>
</evidence>
<dbReference type="PIRSF" id="PIRSF036625">
    <property type="entry name" value="GAF_ANTAR"/>
    <property type="match status" value="1"/>
</dbReference>
<keyword evidence="3" id="KW-0805">Transcription regulation</keyword>
<dbReference type="Gene3D" id="1.10.10.10">
    <property type="entry name" value="Winged helix-like DNA-binding domain superfamily/Winged helix DNA-binding domain"/>
    <property type="match status" value="1"/>
</dbReference>
<keyword evidence="4" id="KW-0804">Transcription</keyword>
<comment type="caution">
    <text evidence="6">The sequence shown here is derived from an EMBL/GenBank/DDBJ whole genome shotgun (WGS) entry which is preliminary data.</text>
</comment>
<dbReference type="PROSITE" id="PS50921">
    <property type="entry name" value="ANTAR"/>
    <property type="match status" value="1"/>
</dbReference>
<dbReference type="Proteomes" id="UP001500542">
    <property type="component" value="Unassembled WGS sequence"/>
</dbReference>
<dbReference type="InterPro" id="IPR003018">
    <property type="entry name" value="GAF"/>
</dbReference>
<evidence type="ECO:0000256" key="1">
    <source>
        <dbReference type="ARBA" id="ARBA00022679"/>
    </source>
</evidence>
<evidence type="ECO:0000256" key="4">
    <source>
        <dbReference type="ARBA" id="ARBA00023163"/>
    </source>
</evidence>
<evidence type="ECO:0000256" key="2">
    <source>
        <dbReference type="ARBA" id="ARBA00022777"/>
    </source>
</evidence>
<dbReference type="InterPro" id="IPR011006">
    <property type="entry name" value="CheY-like_superfamily"/>
</dbReference>
<organism evidence="6 7">
    <name type="scientific">Kribbella koreensis</name>
    <dbReference type="NCBI Taxonomy" id="57909"/>
    <lineage>
        <taxon>Bacteria</taxon>
        <taxon>Bacillati</taxon>
        <taxon>Actinomycetota</taxon>
        <taxon>Actinomycetes</taxon>
        <taxon>Propionibacteriales</taxon>
        <taxon>Kribbellaceae</taxon>
        <taxon>Kribbella</taxon>
    </lineage>
</organism>
<dbReference type="RefSeq" id="WP_343975342.1">
    <property type="nucleotide sequence ID" value="NZ_BAAAHK010000013.1"/>
</dbReference>
<dbReference type="SUPFAM" id="SSF52172">
    <property type="entry name" value="CheY-like"/>
    <property type="match status" value="1"/>
</dbReference>
<dbReference type="SMART" id="SM01012">
    <property type="entry name" value="ANTAR"/>
    <property type="match status" value="1"/>
</dbReference>
<dbReference type="InterPro" id="IPR005561">
    <property type="entry name" value="ANTAR"/>
</dbReference>
<dbReference type="InterPro" id="IPR012074">
    <property type="entry name" value="GAF_ANTAR"/>
</dbReference>
<dbReference type="InterPro" id="IPR029016">
    <property type="entry name" value="GAF-like_dom_sf"/>
</dbReference>
<name>A0ABN1R2Y7_9ACTN</name>
<proteinExistence type="predicted"/>
<sequence length="256" mass="26707">MALIRTRLRRSVTASATAIAGPRPESSDAVVSAGEVARWAQLYDAAGITETLGLVQDSVLRIAGGDCAGVILRRHGLASASAIDPRAELADQLQLDQGSGPSVPLRGAHGSVLIADTATDQRWPRWSRQVADLGLRSVLTVPLATSASAVGALTVYAVAPNQFTTGDEAAALLLARHAAVALSNVVQIADLAKAVEARHRIGQAQGVLMERFAIDADQAFAVLRRYSQDGNVKLRVVAARLVATRILPDGPADGDS</sequence>
<protein>
    <recommendedName>
        <fullName evidence="5">ANTAR domain-containing protein</fullName>
    </recommendedName>
</protein>
<dbReference type="SMART" id="SM00065">
    <property type="entry name" value="GAF"/>
    <property type="match status" value="1"/>
</dbReference>
<dbReference type="InterPro" id="IPR036388">
    <property type="entry name" value="WH-like_DNA-bd_sf"/>
</dbReference>
<keyword evidence="1" id="KW-0808">Transferase</keyword>
<keyword evidence="2" id="KW-0418">Kinase</keyword>
<gene>
    <name evidence="6" type="ORF">GCM10009554_52020</name>
</gene>